<dbReference type="Gramene" id="TraesCS3D03G1168200.1">
    <property type="protein sequence ID" value="TraesCS3D03G1168200.1.CDS1"/>
    <property type="gene ID" value="TraesCS3D03G1168200"/>
</dbReference>
<dbReference type="EnsemblPlants" id="TraesCS3D02G528700.1">
    <property type="protein sequence ID" value="TraesCS3D02G528700.1.cds1"/>
    <property type="gene ID" value="TraesCS3D02G528700"/>
</dbReference>
<dbReference type="Gramene" id="TraesSYM3D03G02024960.1">
    <property type="protein sequence ID" value="TraesSYM3D03G02024960.1.CDS1"/>
    <property type="gene ID" value="TraesSYM3D03G02024960"/>
</dbReference>
<accession>A0A3B6H7B4</accession>
<dbReference type="Gramene" id="TraesCAD_scaffold_198515_01G000100.1">
    <property type="protein sequence ID" value="TraesCAD_scaffold_198515_01G000100.1"/>
    <property type="gene ID" value="TraesCAD_scaffold_198515_01G000100"/>
</dbReference>
<dbReference type="PANTHER" id="PTHR33110">
    <property type="entry name" value="F-BOX/KELCH-REPEAT PROTEIN-RELATED"/>
    <property type="match status" value="1"/>
</dbReference>
<feature type="domain" description="KIB1-4 beta-propeller" evidence="1">
    <location>
        <begin position="68"/>
        <end position="328"/>
    </location>
</feature>
<evidence type="ECO:0000313" key="2">
    <source>
        <dbReference type="EnsemblPlants" id="TraesCS3D02G528700.1.cds1"/>
    </source>
</evidence>
<dbReference type="Gramene" id="TraesSTA3D03G01994850.1">
    <property type="protein sequence ID" value="TraesSTA3D03G01994850.1.CDS1"/>
    <property type="gene ID" value="TraesSTA3D03G01994850"/>
</dbReference>
<dbReference type="Pfam" id="PF03478">
    <property type="entry name" value="Beta-prop_KIB1-4"/>
    <property type="match status" value="1"/>
</dbReference>
<evidence type="ECO:0000313" key="3">
    <source>
        <dbReference type="Proteomes" id="UP000019116"/>
    </source>
</evidence>
<dbReference type="Gramene" id="TraesJUL3D03G02017590.1">
    <property type="protein sequence ID" value="TraesJUL3D03G02017590.1.CDS1"/>
    <property type="gene ID" value="TraesJUL3D03G02017590"/>
</dbReference>
<organism evidence="2">
    <name type="scientific">Triticum aestivum</name>
    <name type="common">Wheat</name>
    <dbReference type="NCBI Taxonomy" id="4565"/>
    <lineage>
        <taxon>Eukaryota</taxon>
        <taxon>Viridiplantae</taxon>
        <taxon>Streptophyta</taxon>
        <taxon>Embryophyta</taxon>
        <taxon>Tracheophyta</taxon>
        <taxon>Spermatophyta</taxon>
        <taxon>Magnoliopsida</taxon>
        <taxon>Liliopsida</taxon>
        <taxon>Poales</taxon>
        <taxon>Poaceae</taxon>
        <taxon>BOP clade</taxon>
        <taxon>Pooideae</taxon>
        <taxon>Triticodae</taxon>
        <taxon>Triticeae</taxon>
        <taxon>Triticinae</taxon>
        <taxon>Triticum</taxon>
    </lineage>
</organism>
<keyword evidence="3" id="KW-1185">Reference proteome</keyword>
<evidence type="ECO:0000259" key="1">
    <source>
        <dbReference type="Pfam" id="PF03478"/>
    </source>
</evidence>
<sequence length="394" mass="43889">MAGAEGLPRDLLEAIYRLCSSPYDRARFAAVCTSWQAAALEWRTPLPALPLLLPSTGIDRRDRMTRAYSLEDGRVLRAPLPYFPYGKRIVGCHDGGWVAATSGSQVEVVNLFTGARLMQRDLTCKCPTVVGMTDKISLDKVVFSEEPVTKGCIMAAITKRCKIVLCGLDGKDDSAWSTQGCGTHEIPNLIDITFYNGELYGLSCDQFLYRFAIGRNMDGASVITLFKQLTTEIPIYCGNAEYIFELRGKLAIAVEILSICNAPTFRVFELAVYWDIITRSYYTWVEVTCLGDHALFLGPGCCKATHVSSTGVTDGVVEANRIYYTRPEGYANHLPMLDLGSCAVYCSGSDGVQRPNRIMSQGYYYRKKDYGCNYNEKEDTSWHNSCTWVLPPHF</sequence>
<dbReference type="Gramene" id="TraesWEE_scaffold_239178_01G000100.1">
    <property type="protein sequence ID" value="TraesWEE_scaffold_239178_01G000100.1"/>
    <property type="gene ID" value="TraesWEE_scaffold_239178_01G000100"/>
</dbReference>
<dbReference type="Proteomes" id="UP000019116">
    <property type="component" value="Chromosome 3D"/>
</dbReference>
<dbReference type="InterPro" id="IPR005174">
    <property type="entry name" value="KIB1-4_b-propeller"/>
</dbReference>
<dbReference type="Gramene" id="TraesROB_scaffold_163253_01G000100.1">
    <property type="protein sequence ID" value="TraesROB_scaffold_163253_01G000100.1"/>
    <property type="gene ID" value="TraesROB_scaffold_163253_01G000100"/>
</dbReference>
<dbReference type="AlphaFoldDB" id="A0A3B6H7B4"/>
<reference evidence="2" key="2">
    <citation type="submission" date="2018-10" db="UniProtKB">
        <authorList>
            <consortium name="EnsemblPlants"/>
        </authorList>
    </citation>
    <scope>IDENTIFICATION</scope>
</reference>
<dbReference type="Gramene" id="TraesJAG3D03G02006660.1">
    <property type="protein sequence ID" value="TraesJAG3D03G02006660.1.CDS1"/>
    <property type="gene ID" value="TraesJAG3D03G02006660"/>
</dbReference>
<dbReference type="OrthoDB" id="708288at2759"/>
<name>A0A3B6H7B4_WHEAT</name>
<dbReference type="Gramene" id="TraesPARA_EIv1.0_1176530.1">
    <property type="protein sequence ID" value="TraesPARA_EIv1.0_1176530.1.CDS1"/>
    <property type="gene ID" value="TraesPARA_EIv1.0_1176530"/>
</dbReference>
<protein>
    <recommendedName>
        <fullName evidence="1">KIB1-4 beta-propeller domain-containing protein</fullName>
    </recommendedName>
</protein>
<dbReference type="Gramene" id="TraesCS3D02G528700.1">
    <property type="protein sequence ID" value="TraesCS3D02G528700.1.cds1"/>
    <property type="gene ID" value="TraesCS3D02G528700"/>
</dbReference>
<dbReference type="PANTHER" id="PTHR33110:SF137">
    <property type="entry name" value="DUF295 DOMAIN-CONTAINING PROTEIN"/>
    <property type="match status" value="1"/>
</dbReference>
<dbReference type="Gramene" id="TraesNOR3D03G02026460.1">
    <property type="protein sequence ID" value="TraesNOR3D03G02026460.1.CDS1"/>
    <property type="gene ID" value="TraesNOR3D03G02026460"/>
</dbReference>
<proteinExistence type="predicted"/>
<dbReference type="Gramene" id="TraesCLE_scaffold_193014_01G000100.1">
    <property type="protein sequence ID" value="TraesCLE_scaffold_193014_01G000100.1"/>
    <property type="gene ID" value="TraesCLE_scaffold_193014_01G000100"/>
</dbReference>
<reference evidence="2" key="1">
    <citation type="submission" date="2018-08" db="EMBL/GenBank/DDBJ databases">
        <authorList>
            <person name="Rossello M."/>
        </authorList>
    </citation>
    <scope>NUCLEOTIDE SEQUENCE [LARGE SCALE GENOMIC DNA]</scope>
    <source>
        <strain evidence="2">cv. Chinese Spring</strain>
    </source>
</reference>